<protein>
    <submittedName>
        <fullName evidence="1">Uncharacterized protein</fullName>
    </submittedName>
</protein>
<dbReference type="AlphaFoldDB" id="A0A810L2S3"/>
<accession>A0A810L2S3</accession>
<dbReference type="EMBL" id="AP023354">
    <property type="protein sequence ID" value="BCJ29219.1"/>
    <property type="molecule type" value="Genomic_DNA"/>
</dbReference>
<name>A0A810L2S3_9ACTN</name>
<evidence type="ECO:0000313" key="2">
    <source>
        <dbReference type="Proteomes" id="UP000680750"/>
    </source>
</evidence>
<sequence>MLMFRPAVRRRDPAAGADAGDLAAGAGAGSRRATAAAPGRCAMAMAGGGGRWPRRVVTRDGRGTPWRRGRRGCRYCSVVLHCVVFDALGATVSVVGTLGEALPAFDSLGETLSLTGSLALGVGEGVGEFFVGVGDGLCVVGPGPGVGRRVGGLCDGVLDGVVRPVPVGAGAPVVPLGDADGDLDRALGDSLVGAGLSVSATEPGVALDSAAGGRLGGA</sequence>
<keyword evidence="2" id="KW-1185">Reference proteome</keyword>
<reference evidence="1" key="1">
    <citation type="submission" date="2020-08" db="EMBL/GenBank/DDBJ databases">
        <title>Whole genome shotgun sequence of Actinocatenispora sera NBRC 101916.</title>
        <authorList>
            <person name="Komaki H."/>
            <person name="Tamura T."/>
        </authorList>
    </citation>
    <scope>NUCLEOTIDE SEQUENCE</scope>
    <source>
        <strain evidence="1">NBRC 101916</strain>
    </source>
</reference>
<proteinExistence type="predicted"/>
<gene>
    <name evidence="1" type="ORF">Asera_33270</name>
</gene>
<organism evidence="1 2">
    <name type="scientific">Actinocatenispora sera</name>
    <dbReference type="NCBI Taxonomy" id="390989"/>
    <lineage>
        <taxon>Bacteria</taxon>
        <taxon>Bacillati</taxon>
        <taxon>Actinomycetota</taxon>
        <taxon>Actinomycetes</taxon>
        <taxon>Micromonosporales</taxon>
        <taxon>Micromonosporaceae</taxon>
        <taxon>Actinocatenispora</taxon>
    </lineage>
</organism>
<dbReference type="KEGG" id="aser:Asera_33270"/>
<dbReference type="Proteomes" id="UP000680750">
    <property type="component" value="Chromosome"/>
</dbReference>
<evidence type="ECO:0000313" key="1">
    <source>
        <dbReference type="EMBL" id="BCJ29219.1"/>
    </source>
</evidence>